<keyword evidence="3" id="KW-0804">Transcription</keyword>
<protein>
    <submittedName>
        <fullName evidence="5">Winged helix-turn-helix transcriptional regulator</fullName>
    </submittedName>
</protein>
<dbReference type="InterPro" id="IPR036527">
    <property type="entry name" value="SCP2_sterol-bd_dom_sf"/>
</dbReference>
<dbReference type="SUPFAM" id="SSF55718">
    <property type="entry name" value="SCP-like"/>
    <property type="match status" value="1"/>
</dbReference>
<organism evidence="5 6">
    <name type="scientific">Microbacterium deminutum</name>
    <dbReference type="NCBI Taxonomy" id="344164"/>
    <lineage>
        <taxon>Bacteria</taxon>
        <taxon>Bacillati</taxon>
        <taxon>Actinomycetota</taxon>
        <taxon>Actinomycetes</taxon>
        <taxon>Micrococcales</taxon>
        <taxon>Microbacteriaceae</taxon>
        <taxon>Microbacterium</taxon>
    </lineage>
</organism>
<accession>A0ABP5CZC6</accession>
<sequence length="212" mass="22474">MKSYGQICSVARSLDIVGDRWNLLIVRELLITRRLRFTDLQRGLPGVAPNLLAQRLRDLEGHGVLRRETAAPPATGTLYALTDRGAQLEGVVRELLQWGAPTVADAAPDAVFQMHWLSIPARYLTRDNTPTAAPSTIRFGTIADGFDVTVSASLVTVAPCGIDDTPDATINGPGATLVGLLQGAIDLAHATTAGVTIQGDVHAVQRILAPGP</sequence>
<gene>
    <name evidence="5" type="ORF">GCM10009776_37640</name>
</gene>
<keyword evidence="6" id="KW-1185">Reference proteome</keyword>
<comment type="caution">
    <text evidence="5">The sequence shown here is derived from an EMBL/GenBank/DDBJ whole genome shotgun (WGS) entry which is preliminary data.</text>
</comment>
<dbReference type="InterPro" id="IPR036390">
    <property type="entry name" value="WH_DNA-bd_sf"/>
</dbReference>
<feature type="domain" description="HTH hxlR-type" evidence="4">
    <location>
        <begin position="8"/>
        <end position="107"/>
    </location>
</feature>
<evidence type="ECO:0000259" key="4">
    <source>
        <dbReference type="PROSITE" id="PS51118"/>
    </source>
</evidence>
<dbReference type="PANTHER" id="PTHR33204">
    <property type="entry name" value="TRANSCRIPTIONAL REGULATOR, MARR FAMILY"/>
    <property type="match status" value="1"/>
</dbReference>
<dbReference type="InterPro" id="IPR002577">
    <property type="entry name" value="HTH_HxlR"/>
</dbReference>
<reference evidence="6" key="1">
    <citation type="journal article" date="2019" name="Int. J. Syst. Evol. Microbiol.">
        <title>The Global Catalogue of Microorganisms (GCM) 10K type strain sequencing project: providing services to taxonomists for standard genome sequencing and annotation.</title>
        <authorList>
            <consortium name="The Broad Institute Genomics Platform"/>
            <consortium name="The Broad Institute Genome Sequencing Center for Infectious Disease"/>
            <person name="Wu L."/>
            <person name="Ma J."/>
        </authorList>
    </citation>
    <scope>NUCLEOTIDE SEQUENCE [LARGE SCALE GENOMIC DNA]</scope>
    <source>
        <strain evidence="6">JCM 14901</strain>
    </source>
</reference>
<dbReference type="EMBL" id="BAAAOG010000016">
    <property type="protein sequence ID" value="GAA1971128.1"/>
    <property type="molecule type" value="Genomic_DNA"/>
</dbReference>
<dbReference type="SUPFAM" id="SSF46785">
    <property type="entry name" value="Winged helix' DNA-binding domain"/>
    <property type="match status" value="1"/>
</dbReference>
<evidence type="ECO:0000256" key="2">
    <source>
        <dbReference type="ARBA" id="ARBA00023125"/>
    </source>
</evidence>
<evidence type="ECO:0000256" key="3">
    <source>
        <dbReference type="ARBA" id="ARBA00023163"/>
    </source>
</evidence>
<evidence type="ECO:0000313" key="6">
    <source>
        <dbReference type="Proteomes" id="UP001499933"/>
    </source>
</evidence>
<dbReference type="InterPro" id="IPR036388">
    <property type="entry name" value="WH-like_DNA-bd_sf"/>
</dbReference>
<keyword evidence="1" id="KW-0805">Transcription regulation</keyword>
<dbReference type="RefSeq" id="WP_344097689.1">
    <property type="nucleotide sequence ID" value="NZ_BAAAOG010000016.1"/>
</dbReference>
<dbReference type="PANTHER" id="PTHR33204:SF18">
    <property type="entry name" value="TRANSCRIPTIONAL REGULATORY PROTEIN"/>
    <property type="match status" value="1"/>
</dbReference>
<dbReference type="Proteomes" id="UP001499933">
    <property type="component" value="Unassembled WGS sequence"/>
</dbReference>
<evidence type="ECO:0000313" key="5">
    <source>
        <dbReference type="EMBL" id="GAA1971128.1"/>
    </source>
</evidence>
<dbReference type="Gene3D" id="1.10.10.10">
    <property type="entry name" value="Winged helix-like DNA-binding domain superfamily/Winged helix DNA-binding domain"/>
    <property type="match status" value="1"/>
</dbReference>
<dbReference type="PROSITE" id="PS51118">
    <property type="entry name" value="HTH_HXLR"/>
    <property type="match status" value="1"/>
</dbReference>
<proteinExistence type="predicted"/>
<evidence type="ECO:0000256" key="1">
    <source>
        <dbReference type="ARBA" id="ARBA00023015"/>
    </source>
</evidence>
<name>A0ABP5CZC6_9MICO</name>
<dbReference type="Pfam" id="PF01638">
    <property type="entry name" value="HxlR"/>
    <property type="match status" value="1"/>
</dbReference>
<keyword evidence="2" id="KW-0238">DNA-binding</keyword>